<protein>
    <submittedName>
        <fullName evidence="2">Uncharacterized protein</fullName>
    </submittedName>
</protein>
<reference evidence="2 3" key="1">
    <citation type="submission" date="2018-06" db="EMBL/GenBank/DDBJ databases">
        <title>A transcriptomic atlas of mushroom development highlights an independent origin of complex multicellularity.</title>
        <authorList>
            <consortium name="DOE Joint Genome Institute"/>
            <person name="Krizsan K."/>
            <person name="Almasi E."/>
            <person name="Merenyi Z."/>
            <person name="Sahu N."/>
            <person name="Viragh M."/>
            <person name="Koszo T."/>
            <person name="Mondo S."/>
            <person name="Kiss B."/>
            <person name="Balint B."/>
            <person name="Kues U."/>
            <person name="Barry K."/>
            <person name="Hegedus J.C."/>
            <person name="Henrissat B."/>
            <person name="Johnson J."/>
            <person name="Lipzen A."/>
            <person name="Ohm R."/>
            <person name="Nagy I."/>
            <person name="Pangilinan J."/>
            <person name="Yan J."/>
            <person name="Xiong Y."/>
            <person name="Grigoriev I.V."/>
            <person name="Hibbett D.S."/>
            <person name="Nagy L.G."/>
        </authorList>
    </citation>
    <scope>NUCLEOTIDE SEQUENCE [LARGE SCALE GENOMIC DNA]</scope>
    <source>
        <strain evidence="2 3">SZMC22713</strain>
    </source>
</reference>
<dbReference type="EMBL" id="ML170161">
    <property type="protein sequence ID" value="TDL26572.1"/>
    <property type="molecule type" value="Genomic_DNA"/>
</dbReference>
<evidence type="ECO:0000313" key="3">
    <source>
        <dbReference type="Proteomes" id="UP000294933"/>
    </source>
</evidence>
<evidence type="ECO:0000256" key="1">
    <source>
        <dbReference type="SAM" id="MobiDB-lite"/>
    </source>
</evidence>
<dbReference type="VEuPathDB" id="FungiDB:BD410DRAFT_895229"/>
<dbReference type="AlphaFoldDB" id="A0A4Y7QHJ0"/>
<accession>A0A4Y7QHJ0</accession>
<proteinExistence type="predicted"/>
<feature type="region of interest" description="Disordered" evidence="1">
    <location>
        <begin position="88"/>
        <end position="112"/>
    </location>
</feature>
<gene>
    <name evidence="2" type="ORF">BD410DRAFT_895229</name>
</gene>
<evidence type="ECO:0000313" key="2">
    <source>
        <dbReference type="EMBL" id="TDL26572.1"/>
    </source>
</evidence>
<dbReference type="Proteomes" id="UP000294933">
    <property type="component" value="Unassembled WGS sequence"/>
</dbReference>
<keyword evidence="3" id="KW-1185">Reference proteome</keyword>
<name>A0A4Y7QHJ0_9AGAM</name>
<organism evidence="2 3">
    <name type="scientific">Rickenella mellea</name>
    <dbReference type="NCBI Taxonomy" id="50990"/>
    <lineage>
        <taxon>Eukaryota</taxon>
        <taxon>Fungi</taxon>
        <taxon>Dikarya</taxon>
        <taxon>Basidiomycota</taxon>
        <taxon>Agaricomycotina</taxon>
        <taxon>Agaricomycetes</taxon>
        <taxon>Hymenochaetales</taxon>
        <taxon>Rickenellaceae</taxon>
        <taxon>Rickenella</taxon>
    </lineage>
</organism>
<sequence length="112" mass="11677">MEVALAAPVSASLVSDPPLTAIPTAQGGGNFYASMATQTSLHKAKDLMAAAPEEAEPALDKTKRSMTRMQRKAAAIARRSQLLAAHGRTIASEGKIPSADQNSLPALVNEHT</sequence>